<keyword evidence="5 6" id="KW-0456">Lyase</keyword>
<dbReference type="AlphaFoldDB" id="A0A3A1U4A9"/>
<dbReference type="InterPro" id="IPR008284">
    <property type="entry name" value="MoCF_biosynth_CS"/>
</dbReference>
<reference evidence="9" key="1">
    <citation type="submission" date="2018-09" db="EMBL/GenBank/DDBJ databases">
        <authorList>
            <person name="Kim I."/>
        </authorList>
    </citation>
    <scope>NUCLEOTIDE SEQUENCE [LARGE SCALE GENOMIC DNA]</scope>
    <source>
        <strain evidence="9">DD4a</strain>
    </source>
</reference>
<evidence type="ECO:0000256" key="5">
    <source>
        <dbReference type="ARBA" id="ARBA00023239"/>
    </source>
</evidence>
<evidence type="ECO:0000256" key="3">
    <source>
        <dbReference type="ARBA" id="ARBA00012575"/>
    </source>
</evidence>
<protein>
    <recommendedName>
        <fullName evidence="3 6">Cyclic pyranopterin monophosphate synthase</fullName>
        <ecNumber evidence="3 6">4.6.1.17</ecNumber>
    </recommendedName>
    <alternativeName>
        <fullName evidence="6">Molybdenum cofactor biosynthesis protein C</fullName>
    </alternativeName>
</protein>
<dbReference type="CDD" id="cd01420">
    <property type="entry name" value="MoaC_PE"/>
    <property type="match status" value="1"/>
</dbReference>
<sequence>MAGTLTHLDDDGRARMIDVGGKPETRREAVARGRMVTTAEVVRLLVADGLPKADALATVRVAGIAGAKRTSDLIPLCHPLPIDSVTVDLRPEGDSVVVEARVSTTGRTGVEMEALTAVAVAGLTLHDMIKAVDPGATMTDVQLVEKTGGKRGHWTRDAVEPAAPPARVRGGRVLVVSTGAAVGTREDTTGPRIVAWLREQGLETPDAAVVADADVAAGLRAALQDGPEVLVTTGGTGPSPTDRTPEATTALLDRPFPGIAEALRARAGTPTAALGRGVAGVAGRTVVVNLPGSTGGVDDGLAVLADLLPHLRHQLRGEADHEHGAHQSTPRGEQ</sequence>
<dbReference type="PANTHER" id="PTHR43764">
    <property type="entry name" value="MOLYBDENUM COFACTOR BIOSYNTHESIS"/>
    <property type="match status" value="1"/>
</dbReference>
<dbReference type="Gene3D" id="3.40.980.10">
    <property type="entry name" value="MoaB/Mog-like domain"/>
    <property type="match status" value="1"/>
</dbReference>
<dbReference type="Gene3D" id="3.30.70.640">
    <property type="entry name" value="Molybdopterin cofactor biosynthesis C (MoaC) domain"/>
    <property type="match status" value="1"/>
</dbReference>
<dbReference type="SMART" id="SM00852">
    <property type="entry name" value="MoCF_biosynth"/>
    <property type="match status" value="1"/>
</dbReference>
<feature type="active site" evidence="6">
    <location>
        <position position="127"/>
    </location>
</feature>
<feature type="domain" description="MoaB/Mog" evidence="7">
    <location>
        <begin position="174"/>
        <end position="311"/>
    </location>
</feature>
<dbReference type="Pfam" id="PF00994">
    <property type="entry name" value="MoCF_biosynth"/>
    <property type="match status" value="1"/>
</dbReference>
<dbReference type="Pfam" id="PF01967">
    <property type="entry name" value="MoaC"/>
    <property type="match status" value="1"/>
</dbReference>
<dbReference type="InterPro" id="IPR036425">
    <property type="entry name" value="MoaB/Mog-like_dom_sf"/>
</dbReference>
<evidence type="ECO:0000313" key="8">
    <source>
        <dbReference type="EMBL" id="RIX28677.1"/>
    </source>
</evidence>
<name>A0A3A1U4A9_9MICO</name>
<evidence type="ECO:0000256" key="4">
    <source>
        <dbReference type="ARBA" id="ARBA00023150"/>
    </source>
</evidence>
<dbReference type="RefSeq" id="WP_119482987.1">
    <property type="nucleotide sequence ID" value="NZ_QXTG01000002.1"/>
</dbReference>
<dbReference type="InterPro" id="IPR001453">
    <property type="entry name" value="MoaB/Mog_dom"/>
</dbReference>
<dbReference type="GO" id="GO:0006777">
    <property type="term" value="P:Mo-molybdopterin cofactor biosynthetic process"/>
    <property type="evidence" value="ECO:0007669"/>
    <property type="project" value="UniProtKB-UniRule"/>
</dbReference>
<proteinExistence type="inferred from homology"/>
<evidence type="ECO:0000313" key="9">
    <source>
        <dbReference type="Proteomes" id="UP000265742"/>
    </source>
</evidence>
<feature type="binding site" evidence="6">
    <location>
        <begin position="112"/>
        <end position="113"/>
    </location>
    <ligand>
        <name>substrate</name>
    </ligand>
</feature>
<gene>
    <name evidence="6" type="primary">moaC</name>
    <name evidence="8" type="ORF">D1781_14860</name>
</gene>
<dbReference type="HAMAP" id="MF_01224_B">
    <property type="entry name" value="MoaC_B"/>
    <property type="match status" value="1"/>
</dbReference>
<dbReference type="NCBIfam" id="NF006870">
    <property type="entry name" value="PRK09364.1"/>
    <property type="match status" value="1"/>
</dbReference>
<dbReference type="InterPro" id="IPR002820">
    <property type="entry name" value="Mopterin_CF_biosynth-C_dom"/>
</dbReference>
<dbReference type="GO" id="GO:0061799">
    <property type="term" value="F:cyclic pyranopterin monophosphate synthase activity"/>
    <property type="evidence" value="ECO:0007669"/>
    <property type="project" value="UniProtKB-UniRule"/>
</dbReference>
<evidence type="ECO:0000256" key="1">
    <source>
        <dbReference type="ARBA" id="ARBA00001637"/>
    </source>
</evidence>
<keyword evidence="9" id="KW-1185">Reference proteome</keyword>
<dbReference type="Proteomes" id="UP000265742">
    <property type="component" value="Unassembled WGS sequence"/>
</dbReference>
<dbReference type="EC" id="4.6.1.17" evidence="3 6"/>
<organism evidence="8 9">
    <name type="scientific">Amnibacterium setariae</name>
    <dbReference type="NCBI Taxonomy" id="2306585"/>
    <lineage>
        <taxon>Bacteria</taxon>
        <taxon>Bacillati</taxon>
        <taxon>Actinomycetota</taxon>
        <taxon>Actinomycetes</taxon>
        <taxon>Micrococcales</taxon>
        <taxon>Microbacteriaceae</taxon>
        <taxon>Amnibacterium</taxon>
    </lineage>
</organism>
<dbReference type="InterPro" id="IPR012247">
    <property type="entry name" value="MoaC_MogA"/>
</dbReference>
<dbReference type="InterPro" id="IPR023045">
    <property type="entry name" value="MoaC"/>
</dbReference>
<comment type="similarity">
    <text evidence="6">Belongs to the MoaC family.</text>
</comment>
<dbReference type="InterPro" id="IPR051920">
    <property type="entry name" value="MPT_Adenylyltrnsfr/MoaC-Rel"/>
</dbReference>
<dbReference type="UniPathway" id="UPA00344"/>
<dbReference type="PIRSF" id="PIRSF036594">
    <property type="entry name" value="MoaC_MogA"/>
    <property type="match status" value="1"/>
</dbReference>
<dbReference type="InterPro" id="IPR036522">
    <property type="entry name" value="MoaC_sf"/>
</dbReference>
<dbReference type="NCBIfam" id="NF002947">
    <property type="entry name" value="PRK03604.1"/>
    <property type="match status" value="1"/>
</dbReference>
<dbReference type="InterPro" id="IPR047594">
    <property type="entry name" value="MoaC_bact/euk"/>
</dbReference>
<evidence type="ECO:0000256" key="6">
    <source>
        <dbReference type="HAMAP-Rule" id="MF_01224"/>
    </source>
</evidence>
<dbReference type="SUPFAM" id="SSF53218">
    <property type="entry name" value="Molybdenum cofactor biosynthesis proteins"/>
    <property type="match status" value="1"/>
</dbReference>
<comment type="pathway">
    <text evidence="2 6">Cofactor biosynthesis; molybdopterin biosynthesis.</text>
</comment>
<accession>A0A3A1U4A9</accession>
<evidence type="ECO:0000256" key="2">
    <source>
        <dbReference type="ARBA" id="ARBA00005046"/>
    </source>
</evidence>
<dbReference type="NCBIfam" id="TIGR00581">
    <property type="entry name" value="moaC"/>
    <property type="match status" value="1"/>
</dbReference>
<dbReference type="PANTHER" id="PTHR43764:SF1">
    <property type="entry name" value="MOLYBDOPTERIN MOLYBDOTRANSFERASE"/>
    <property type="match status" value="1"/>
</dbReference>
<dbReference type="EMBL" id="QXTG01000002">
    <property type="protein sequence ID" value="RIX28677.1"/>
    <property type="molecule type" value="Genomic_DNA"/>
</dbReference>
<comment type="function">
    <text evidence="6">Catalyzes the conversion of (8S)-3',8-cyclo-7,8-dihydroguanosine 5'-triphosphate to cyclic pyranopterin monophosphate (cPMP).</text>
</comment>
<comment type="subunit">
    <text evidence="6">Homohexamer; trimer of dimers.</text>
</comment>
<dbReference type="PROSITE" id="PS01078">
    <property type="entry name" value="MOCF_BIOSYNTHESIS_1"/>
    <property type="match status" value="1"/>
</dbReference>
<keyword evidence="4 6" id="KW-0501">Molybdenum cofactor biosynthesis</keyword>
<feature type="binding site" evidence="6">
    <location>
        <begin position="76"/>
        <end position="78"/>
    </location>
    <ligand>
        <name>substrate</name>
    </ligand>
</feature>
<evidence type="ECO:0000259" key="7">
    <source>
        <dbReference type="SMART" id="SM00852"/>
    </source>
</evidence>
<comment type="caution">
    <text evidence="8">The sequence shown here is derived from an EMBL/GenBank/DDBJ whole genome shotgun (WGS) entry which is preliminary data.</text>
</comment>
<dbReference type="SUPFAM" id="SSF55040">
    <property type="entry name" value="Molybdenum cofactor biosynthesis protein C, MoaC"/>
    <property type="match status" value="1"/>
</dbReference>
<dbReference type="CDD" id="cd00886">
    <property type="entry name" value="MogA_MoaB"/>
    <property type="match status" value="1"/>
</dbReference>
<comment type="catalytic activity">
    <reaction evidence="1 6">
        <text>(8S)-3',8-cyclo-7,8-dihydroguanosine 5'-triphosphate = cyclic pyranopterin phosphate + diphosphate</text>
        <dbReference type="Rhea" id="RHEA:49580"/>
        <dbReference type="ChEBI" id="CHEBI:33019"/>
        <dbReference type="ChEBI" id="CHEBI:59648"/>
        <dbReference type="ChEBI" id="CHEBI:131766"/>
        <dbReference type="EC" id="4.6.1.17"/>
    </reaction>
</comment>
<dbReference type="OrthoDB" id="9794429at2"/>